<dbReference type="SUPFAM" id="SSF50129">
    <property type="entry name" value="GroES-like"/>
    <property type="match status" value="1"/>
</dbReference>
<evidence type="ECO:0000256" key="4">
    <source>
        <dbReference type="ARBA" id="ARBA00022833"/>
    </source>
</evidence>
<keyword evidence="3 6" id="KW-0479">Metal-binding</keyword>
<dbReference type="EMBL" id="PDOC01000010">
    <property type="protein sequence ID" value="PIL44002.1"/>
    <property type="molecule type" value="Genomic_DNA"/>
</dbReference>
<dbReference type="PROSITE" id="PS00059">
    <property type="entry name" value="ADH_ZINC"/>
    <property type="match status" value="1"/>
</dbReference>
<evidence type="ECO:0000259" key="7">
    <source>
        <dbReference type="SMART" id="SM00829"/>
    </source>
</evidence>
<keyword evidence="5" id="KW-0560">Oxidoreductase</keyword>
<dbReference type="Gene3D" id="3.40.50.720">
    <property type="entry name" value="NAD(P)-binding Rossmann-like Domain"/>
    <property type="match status" value="1"/>
</dbReference>
<dbReference type="PANTHER" id="PTHR42813:SF4">
    <property type="entry name" value="NADP-DEPENDENT ISOPROPANOL DEHYDROGENASE"/>
    <property type="match status" value="1"/>
</dbReference>
<dbReference type="RefSeq" id="WP_099790243.1">
    <property type="nucleotide sequence ID" value="NZ_JBHLYV010000012.1"/>
</dbReference>
<gene>
    <name evidence="8" type="ORF">CR105_16860</name>
</gene>
<evidence type="ECO:0000256" key="1">
    <source>
        <dbReference type="ARBA" id="ARBA00001947"/>
    </source>
</evidence>
<dbReference type="Pfam" id="PF08240">
    <property type="entry name" value="ADH_N"/>
    <property type="match status" value="1"/>
</dbReference>
<evidence type="ECO:0000256" key="2">
    <source>
        <dbReference type="ARBA" id="ARBA00008072"/>
    </source>
</evidence>
<feature type="domain" description="Enoyl reductase (ER)" evidence="7">
    <location>
        <begin position="13"/>
        <end position="345"/>
    </location>
</feature>
<dbReference type="InterPro" id="IPR011032">
    <property type="entry name" value="GroES-like_sf"/>
</dbReference>
<dbReference type="CDD" id="cd08285">
    <property type="entry name" value="NADP_ADH"/>
    <property type="match status" value="1"/>
</dbReference>
<dbReference type="OrthoDB" id="9773078at2"/>
<evidence type="ECO:0000256" key="6">
    <source>
        <dbReference type="RuleBase" id="RU361277"/>
    </source>
</evidence>
<accession>A0A2G8TD99</accession>
<dbReference type="GO" id="GO:0008270">
    <property type="term" value="F:zinc ion binding"/>
    <property type="evidence" value="ECO:0007669"/>
    <property type="project" value="InterPro"/>
</dbReference>
<comment type="cofactor">
    <cofactor evidence="1 6">
        <name>Zn(2+)</name>
        <dbReference type="ChEBI" id="CHEBI:29105"/>
    </cofactor>
</comment>
<dbReference type="PANTHER" id="PTHR42813">
    <property type="entry name" value="ZINC-TYPE ALCOHOL DEHYDROGENASE-LIKE"/>
    <property type="match status" value="1"/>
</dbReference>
<comment type="similarity">
    <text evidence="2 6">Belongs to the zinc-containing alcohol dehydrogenase family.</text>
</comment>
<dbReference type="Pfam" id="PF00107">
    <property type="entry name" value="ADH_zinc_N"/>
    <property type="match status" value="1"/>
</dbReference>
<sequence length="351" mass="36878">MRTMKAAVYVRPGVISLEEKPVPTAGPGCAVVKITTTTICGTDIHILKGEFPVAAGRTIGHEPVGIIAELGAGVEGYSVGQRVVVGAITPCGQCYTCLDGHQAQCGGKPAGGWRFGNTIDGSQAEYLRVPNAMSNLEPIPDGLSDEQVLMCPDIMSTGFGGAESGDIRIGDTVVIFAQGPIGLCATAGAKLRGASLIIAVDGLQARLDVARVMGADVTIDYTKTDPLTEIMRLTHGRGVDVAIEALGTQVTFEQCLRALKPGGTLSSLGVYSGKLFMPLDAFAAGLGDHRIVTTLCPGGKERMRRLMNVVASGKVNLEPMVTHRFRLDEIELAYDLFANQRDGVLKVAITP</sequence>
<dbReference type="InterPro" id="IPR013149">
    <property type="entry name" value="ADH-like_C"/>
</dbReference>
<name>A0A2G8TD99_9BURK</name>
<dbReference type="InterPro" id="IPR002328">
    <property type="entry name" value="ADH_Zn_CS"/>
</dbReference>
<evidence type="ECO:0000313" key="9">
    <source>
        <dbReference type="Proteomes" id="UP000230390"/>
    </source>
</evidence>
<keyword evidence="9" id="KW-1185">Reference proteome</keyword>
<comment type="caution">
    <text evidence="8">The sequence shown here is derived from an EMBL/GenBank/DDBJ whole genome shotgun (WGS) entry which is preliminary data.</text>
</comment>
<dbReference type="InterPro" id="IPR013154">
    <property type="entry name" value="ADH-like_N"/>
</dbReference>
<proteinExistence type="inferred from homology"/>
<dbReference type="Gene3D" id="3.90.180.10">
    <property type="entry name" value="Medium-chain alcohol dehydrogenases, catalytic domain"/>
    <property type="match status" value="1"/>
</dbReference>
<organism evidence="8 9">
    <name type="scientific">Massilia eurypsychrophila</name>
    <dbReference type="NCBI Taxonomy" id="1485217"/>
    <lineage>
        <taxon>Bacteria</taxon>
        <taxon>Pseudomonadati</taxon>
        <taxon>Pseudomonadota</taxon>
        <taxon>Betaproteobacteria</taxon>
        <taxon>Burkholderiales</taxon>
        <taxon>Oxalobacteraceae</taxon>
        <taxon>Telluria group</taxon>
        <taxon>Massilia</taxon>
    </lineage>
</organism>
<protein>
    <submittedName>
        <fullName evidence="8">Alcohol dehydrogenase</fullName>
    </submittedName>
</protein>
<dbReference type="Proteomes" id="UP000230390">
    <property type="component" value="Unassembled WGS sequence"/>
</dbReference>
<reference evidence="8 9" key="1">
    <citation type="submission" date="2017-10" db="EMBL/GenBank/DDBJ databases">
        <title>Massilia psychrophilum sp. nov., a novel purple-pigmented bacterium isolated from Tianshan glacier, Xinjiang Municipality, China.</title>
        <authorList>
            <person name="Wang H."/>
        </authorList>
    </citation>
    <scope>NUCLEOTIDE SEQUENCE [LARGE SCALE GENOMIC DNA]</scope>
    <source>
        <strain evidence="8 9">JCM 30074</strain>
    </source>
</reference>
<dbReference type="AlphaFoldDB" id="A0A2G8TD99"/>
<keyword evidence="4 6" id="KW-0862">Zinc</keyword>
<dbReference type="GO" id="GO:0016616">
    <property type="term" value="F:oxidoreductase activity, acting on the CH-OH group of donors, NAD or NADP as acceptor"/>
    <property type="evidence" value="ECO:0007669"/>
    <property type="project" value="UniProtKB-ARBA"/>
</dbReference>
<dbReference type="InterPro" id="IPR036291">
    <property type="entry name" value="NAD(P)-bd_dom_sf"/>
</dbReference>
<evidence type="ECO:0000256" key="5">
    <source>
        <dbReference type="ARBA" id="ARBA00023002"/>
    </source>
</evidence>
<dbReference type="SUPFAM" id="SSF51735">
    <property type="entry name" value="NAD(P)-binding Rossmann-fold domains"/>
    <property type="match status" value="1"/>
</dbReference>
<dbReference type="SMART" id="SM00829">
    <property type="entry name" value="PKS_ER"/>
    <property type="match status" value="1"/>
</dbReference>
<evidence type="ECO:0000256" key="3">
    <source>
        <dbReference type="ARBA" id="ARBA00022723"/>
    </source>
</evidence>
<evidence type="ECO:0000313" key="8">
    <source>
        <dbReference type="EMBL" id="PIL44002.1"/>
    </source>
</evidence>
<dbReference type="InterPro" id="IPR020843">
    <property type="entry name" value="ER"/>
</dbReference>